<evidence type="ECO:0000313" key="1">
    <source>
        <dbReference type="EMBL" id="CAK9115819.1"/>
    </source>
</evidence>
<keyword evidence="2" id="KW-1185">Reference proteome</keyword>
<proteinExistence type="predicted"/>
<evidence type="ECO:0000313" key="2">
    <source>
        <dbReference type="Proteomes" id="UP001642484"/>
    </source>
</evidence>
<protein>
    <submittedName>
        <fullName evidence="1">Uncharacterized protein</fullName>
    </submittedName>
</protein>
<dbReference type="Proteomes" id="UP001642484">
    <property type="component" value="Unassembled WGS sequence"/>
</dbReference>
<organism evidence="1 2">
    <name type="scientific">Durusdinium trenchii</name>
    <dbReference type="NCBI Taxonomy" id="1381693"/>
    <lineage>
        <taxon>Eukaryota</taxon>
        <taxon>Sar</taxon>
        <taxon>Alveolata</taxon>
        <taxon>Dinophyceae</taxon>
        <taxon>Suessiales</taxon>
        <taxon>Symbiodiniaceae</taxon>
        <taxon>Durusdinium</taxon>
    </lineage>
</organism>
<dbReference type="EMBL" id="CAXAMN010028246">
    <property type="protein sequence ID" value="CAK9115819.1"/>
    <property type="molecule type" value="Genomic_DNA"/>
</dbReference>
<name>A0ABP0SUK9_9DINO</name>
<comment type="caution">
    <text evidence="1">The sequence shown here is derived from an EMBL/GenBank/DDBJ whole genome shotgun (WGS) entry which is preliminary data.</text>
</comment>
<reference evidence="1 2" key="1">
    <citation type="submission" date="2024-02" db="EMBL/GenBank/DDBJ databases">
        <authorList>
            <person name="Chen Y."/>
            <person name="Shah S."/>
            <person name="Dougan E. K."/>
            <person name="Thang M."/>
            <person name="Chan C."/>
        </authorList>
    </citation>
    <scope>NUCLEOTIDE SEQUENCE [LARGE SCALE GENOMIC DNA]</scope>
</reference>
<gene>
    <name evidence="1" type="ORF">CCMP2556_LOCUS53559</name>
</gene>
<accession>A0ABP0SUK9</accession>
<feature type="non-terminal residue" evidence="1">
    <location>
        <position position="174"/>
    </location>
</feature>
<sequence length="174" mass="17941">MAQRRPPPCAAGSTVTVTLEGQSLQHSNQVEHAHGVSYSLSCSSVNADYSGDLEVSCDASELKADTSTCIGIPCETTATVEVSVGWLNGTLAPSSQEAHGNTWTSNCYSINEEFSGDIALTCAGGTVSAVMACTQMEVGCQPGGQGRGDAVTVESYTQALQPSAPVQLGGQWSF</sequence>